<keyword evidence="5 7" id="KW-0378">Hydrolase</keyword>
<feature type="active site" evidence="7">
    <location>
        <position position="231"/>
    </location>
</feature>
<proteinExistence type="inferred from homology"/>
<dbReference type="RefSeq" id="XP_003739520.1">
    <property type="nucleotide sequence ID" value="XM_003739472.2"/>
</dbReference>
<keyword evidence="3" id="KW-0964">Secreted</keyword>
<gene>
    <name evidence="10" type="primary">LOC100907015</name>
</gene>
<evidence type="ECO:0000256" key="7">
    <source>
        <dbReference type="PROSITE-ProRule" id="PRU00607"/>
    </source>
</evidence>
<evidence type="ECO:0000256" key="3">
    <source>
        <dbReference type="ARBA" id="ARBA00022525"/>
    </source>
</evidence>
<reference evidence="10" key="1">
    <citation type="submission" date="2025-08" db="UniProtKB">
        <authorList>
            <consortium name="RefSeq"/>
        </authorList>
    </citation>
    <scope>IDENTIFICATION</scope>
</reference>
<dbReference type="AlphaFoldDB" id="A0AAJ6VVX6"/>
<dbReference type="GO" id="GO:0046900">
    <property type="term" value="P:tetrahydrofolylpolyglutamate metabolic process"/>
    <property type="evidence" value="ECO:0007669"/>
    <property type="project" value="TreeGrafter"/>
</dbReference>
<dbReference type="PANTHER" id="PTHR11315">
    <property type="entry name" value="PROTEASE FAMILY C26 GAMMA-GLUTAMYL HYDROLASE"/>
    <property type="match status" value="1"/>
</dbReference>
<accession>A0AAJ6VVX6</accession>
<comment type="similarity">
    <text evidence="2">Belongs to the peptidase C26 family.</text>
</comment>
<keyword evidence="9" id="KW-1185">Reference proteome</keyword>
<keyword evidence="4 8" id="KW-0732">Signal</keyword>
<dbReference type="PROSITE" id="PS51273">
    <property type="entry name" value="GATASE_TYPE_1"/>
    <property type="match status" value="1"/>
</dbReference>
<dbReference type="FunFam" id="3.40.50.880:FF:000024">
    <property type="entry name" value="Folate gamma-glutamyl hydrolase"/>
    <property type="match status" value="1"/>
</dbReference>
<dbReference type="GO" id="GO:0034722">
    <property type="term" value="F:gamma-glutamyl-peptidase activity"/>
    <property type="evidence" value="ECO:0007669"/>
    <property type="project" value="UniProtKB-UniRule"/>
</dbReference>
<dbReference type="EC" id="3.4.19.9" evidence="7"/>
<comment type="subcellular location">
    <subcellularLocation>
        <location evidence="1">Secreted</location>
        <location evidence="1">Extracellular space</location>
    </subcellularLocation>
</comment>
<feature type="active site" description="Proton donor" evidence="6">
    <location>
        <position position="231"/>
    </location>
</feature>
<evidence type="ECO:0000256" key="1">
    <source>
        <dbReference type="ARBA" id="ARBA00004239"/>
    </source>
</evidence>
<sequence>MRFLILVLTVPAVYCVEWTRVPNDWPVIGVLIQEFGPPNISYIPSSYVKFVEAAGARVVPIHINRDGAYYQKILPQLNGVLFPGGSVGIENSGYAIAGRVIFEYALRANQRGEYFPLWGTCNGFEMLSFLAIDENVLTPCNAMNDPRPLKLTPYAKTSRLFGGLESDLLSHLTKENTTANFHEYCLTMTNFTKYGISQYYDPLSTNHDIDGLEYISSMEAKHYPFYAVQFHPEKNVFEWVNREGHSNIPHTEGAIEVAQFFARFFIDEARKSNHRMPSDIFERESIYNFQAEYTGHKSVFMQTYFFNE</sequence>
<evidence type="ECO:0000256" key="2">
    <source>
        <dbReference type="ARBA" id="ARBA00011083"/>
    </source>
</evidence>
<dbReference type="Pfam" id="PF07722">
    <property type="entry name" value="Peptidase_C26"/>
    <property type="match status" value="1"/>
</dbReference>
<organism evidence="9 10">
    <name type="scientific">Galendromus occidentalis</name>
    <name type="common">western predatory mite</name>
    <dbReference type="NCBI Taxonomy" id="34638"/>
    <lineage>
        <taxon>Eukaryota</taxon>
        <taxon>Metazoa</taxon>
        <taxon>Ecdysozoa</taxon>
        <taxon>Arthropoda</taxon>
        <taxon>Chelicerata</taxon>
        <taxon>Arachnida</taxon>
        <taxon>Acari</taxon>
        <taxon>Parasitiformes</taxon>
        <taxon>Mesostigmata</taxon>
        <taxon>Gamasina</taxon>
        <taxon>Phytoseioidea</taxon>
        <taxon>Phytoseiidae</taxon>
        <taxon>Typhlodrominae</taxon>
        <taxon>Galendromus</taxon>
    </lineage>
</organism>
<dbReference type="SUPFAM" id="SSF52317">
    <property type="entry name" value="Class I glutamine amidotransferase-like"/>
    <property type="match status" value="1"/>
</dbReference>
<dbReference type="InterPro" id="IPR029062">
    <property type="entry name" value="Class_I_gatase-like"/>
</dbReference>
<evidence type="ECO:0000256" key="8">
    <source>
        <dbReference type="SAM" id="SignalP"/>
    </source>
</evidence>
<dbReference type="InterPro" id="IPR011697">
    <property type="entry name" value="Peptidase_C26"/>
</dbReference>
<evidence type="ECO:0000256" key="6">
    <source>
        <dbReference type="PIRSR" id="PIRSR615527-1"/>
    </source>
</evidence>
<feature type="chain" id="PRO_5042618930" description="folate gamma-glutamyl hydrolase" evidence="8">
    <location>
        <begin position="16"/>
        <end position="308"/>
    </location>
</feature>
<dbReference type="KEGG" id="goe:100907015"/>
<dbReference type="Proteomes" id="UP000694867">
    <property type="component" value="Unplaced"/>
</dbReference>
<dbReference type="GO" id="GO:0005773">
    <property type="term" value="C:vacuole"/>
    <property type="evidence" value="ECO:0007669"/>
    <property type="project" value="TreeGrafter"/>
</dbReference>
<feature type="active site" description="Nucleophile" evidence="6 7">
    <location>
        <position position="121"/>
    </location>
</feature>
<dbReference type="GO" id="GO:0005576">
    <property type="term" value="C:extracellular region"/>
    <property type="evidence" value="ECO:0007669"/>
    <property type="project" value="UniProtKB-SubCell"/>
</dbReference>
<evidence type="ECO:0000256" key="4">
    <source>
        <dbReference type="ARBA" id="ARBA00022729"/>
    </source>
</evidence>
<comment type="catalytic activity">
    <reaction evidence="7">
        <text>(6S)-5,6,7,8-tetrahydrofolyl-(gamma-L-Glu)(n) + (n-1) H2O = (6S)-5,6,7,8-tetrahydrofolate + (n-1) L-glutamate</text>
        <dbReference type="Rhea" id="RHEA:56784"/>
        <dbReference type="Rhea" id="RHEA-COMP:14738"/>
        <dbReference type="ChEBI" id="CHEBI:15377"/>
        <dbReference type="ChEBI" id="CHEBI:29985"/>
        <dbReference type="ChEBI" id="CHEBI:57453"/>
        <dbReference type="ChEBI" id="CHEBI:141005"/>
        <dbReference type="EC" id="3.4.19.9"/>
    </reaction>
</comment>
<protein>
    <recommendedName>
        <fullName evidence="7">folate gamma-glutamyl hydrolase</fullName>
        <ecNumber evidence="7">3.4.19.9</ecNumber>
    </recommendedName>
</protein>
<evidence type="ECO:0000313" key="9">
    <source>
        <dbReference type="Proteomes" id="UP000694867"/>
    </source>
</evidence>
<dbReference type="PROSITE" id="PS51275">
    <property type="entry name" value="PEPTIDASE_C26_GGH"/>
    <property type="match status" value="1"/>
</dbReference>
<dbReference type="PANTHER" id="PTHR11315:SF0">
    <property type="entry name" value="FOLATE GAMMA-GLUTAMYL HYDROLASE"/>
    <property type="match status" value="1"/>
</dbReference>
<evidence type="ECO:0000256" key="5">
    <source>
        <dbReference type="ARBA" id="ARBA00022801"/>
    </source>
</evidence>
<dbReference type="GeneID" id="100907015"/>
<feature type="signal peptide" evidence="8">
    <location>
        <begin position="1"/>
        <end position="15"/>
    </location>
</feature>
<dbReference type="Gene3D" id="3.40.50.880">
    <property type="match status" value="1"/>
</dbReference>
<dbReference type="InterPro" id="IPR015527">
    <property type="entry name" value="Pept_C26_g-glut_hydrolase"/>
</dbReference>
<name>A0AAJ6VVX6_9ACAR</name>
<evidence type="ECO:0000313" key="10">
    <source>
        <dbReference type="RefSeq" id="XP_003739520.1"/>
    </source>
</evidence>